<proteinExistence type="inferred from homology"/>
<evidence type="ECO:0000256" key="1">
    <source>
        <dbReference type="ARBA" id="ARBA00004141"/>
    </source>
</evidence>
<feature type="compositionally biased region" description="Polar residues" evidence="6">
    <location>
        <begin position="45"/>
        <end position="54"/>
    </location>
</feature>
<evidence type="ECO:0000256" key="6">
    <source>
        <dbReference type="SAM" id="MobiDB-lite"/>
    </source>
</evidence>
<feature type="compositionally biased region" description="Acidic residues" evidence="6">
    <location>
        <begin position="159"/>
        <end position="171"/>
    </location>
</feature>
<dbReference type="PANTHER" id="PTHR22950">
    <property type="entry name" value="AMINO ACID TRANSPORTER"/>
    <property type="match status" value="1"/>
</dbReference>
<evidence type="ECO:0000256" key="3">
    <source>
        <dbReference type="ARBA" id="ARBA00022692"/>
    </source>
</evidence>
<feature type="transmembrane region" description="Helical" evidence="7">
    <location>
        <begin position="311"/>
        <end position="329"/>
    </location>
</feature>
<dbReference type="OrthoDB" id="1684102at2759"/>
<dbReference type="GO" id="GO:0005302">
    <property type="term" value="F:L-tyrosine transmembrane transporter activity"/>
    <property type="evidence" value="ECO:0007669"/>
    <property type="project" value="TreeGrafter"/>
</dbReference>
<keyword evidence="3 7" id="KW-0812">Transmembrane</keyword>
<dbReference type="EMBL" id="MU006219">
    <property type="protein sequence ID" value="KAF2830770.1"/>
    <property type="molecule type" value="Genomic_DNA"/>
</dbReference>
<feature type="transmembrane region" description="Helical" evidence="7">
    <location>
        <begin position="502"/>
        <end position="520"/>
    </location>
</feature>
<reference evidence="9" key="1">
    <citation type="journal article" date="2020" name="Stud. Mycol.">
        <title>101 Dothideomycetes genomes: a test case for predicting lifestyles and emergence of pathogens.</title>
        <authorList>
            <person name="Haridas S."/>
            <person name="Albert R."/>
            <person name="Binder M."/>
            <person name="Bloem J."/>
            <person name="Labutti K."/>
            <person name="Salamov A."/>
            <person name="Andreopoulos B."/>
            <person name="Baker S."/>
            <person name="Barry K."/>
            <person name="Bills G."/>
            <person name="Bluhm B."/>
            <person name="Cannon C."/>
            <person name="Castanera R."/>
            <person name="Culley D."/>
            <person name="Daum C."/>
            <person name="Ezra D."/>
            <person name="Gonzalez J."/>
            <person name="Henrissat B."/>
            <person name="Kuo A."/>
            <person name="Liang C."/>
            <person name="Lipzen A."/>
            <person name="Lutzoni F."/>
            <person name="Magnuson J."/>
            <person name="Mondo S."/>
            <person name="Nolan M."/>
            <person name="Ohm R."/>
            <person name="Pangilinan J."/>
            <person name="Park H.-J."/>
            <person name="Ramirez L."/>
            <person name="Alfaro M."/>
            <person name="Sun H."/>
            <person name="Tritt A."/>
            <person name="Yoshinaga Y."/>
            <person name="Zwiers L.-H."/>
            <person name="Turgeon B."/>
            <person name="Goodwin S."/>
            <person name="Spatafora J."/>
            <person name="Crous P."/>
            <person name="Grigoriev I."/>
        </authorList>
    </citation>
    <scope>NUCLEOTIDE SEQUENCE</scope>
    <source>
        <strain evidence="9">CBS 113818</strain>
    </source>
</reference>
<evidence type="ECO:0000313" key="10">
    <source>
        <dbReference type="Proteomes" id="UP000799424"/>
    </source>
</evidence>
<organism evidence="9 10">
    <name type="scientific">Ophiobolus disseminans</name>
    <dbReference type="NCBI Taxonomy" id="1469910"/>
    <lineage>
        <taxon>Eukaryota</taxon>
        <taxon>Fungi</taxon>
        <taxon>Dikarya</taxon>
        <taxon>Ascomycota</taxon>
        <taxon>Pezizomycotina</taxon>
        <taxon>Dothideomycetes</taxon>
        <taxon>Pleosporomycetidae</taxon>
        <taxon>Pleosporales</taxon>
        <taxon>Pleosporineae</taxon>
        <taxon>Phaeosphaeriaceae</taxon>
        <taxon>Ophiobolus</taxon>
    </lineage>
</organism>
<feature type="transmembrane region" description="Helical" evidence="7">
    <location>
        <begin position="456"/>
        <end position="481"/>
    </location>
</feature>
<evidence type="ECO:0000313" key="9">
    <source>
        <dbReference type="EMBL" id="KAF2830770.1"/>
    </source>
</evidence>
<dbReference type="GO" id="GO:0005774">
    <property type="term" value="C:vacuolar membrane"/>
    <property type="evidence" value="ECO:0007669"/>
    <property type="project" value="TreeGrafter"/>
</dbReference>
<comment type="similarity">
    <text evidence="2">Belongs to the amino acid/polyamine transporter 2 family.</text>
</comment>
<evidence type="ECO:0000259" key="8">
    <source>
        <dbReference type="Pfam" id="PF01490"/>
    </source>
</evidence>
<feature type="transmembrane region" description="Helical" evidence="7">
    <location>
        <begin position="560"/>
        <end position="584"/>
    </location>
</feature>
<dbReference type="Proteomes" id="UP000799424">
    <property type="component" value="Unassembled WGS sequence"/>
</dbReference>
<evidence type="ECO:0000256" key="4">
    <source>
        <dbReference type="ARBA" id="ARBA00022989"/>
    </source>
</evidence>
<evidence type="ECO:0000256" key="5">
    <source>
        <dbReference type="ARBA" id="ARBA00023136"/>
    </source>
</evidence>
<dbReference type="PANTHER" id="PTHR22950:SF332">
    <property type="entry name" value="AMINO ACID TRANSPORTER (EUROFUNG)"/>
    <property type="match status" value="1"/>
</dbReference>
<feature type="transmembrane region" description="Helical" evidence="7">
    <location>
        <begin position="413"/>
        <end position="436"/>
    </location>
</feature>
<keyword evidence="4 7" id="KW-1133">Transmembrane helix</keyword>
<feature type="compositionally biased region" description="Basic and acidic residues" evidence="6">
    <location>
        <begin position="12"/>
        <end position="23"/>
    </location>
</feature>
<keyword evidence="10" id="KW-1185">Reference proteome</keyword>
<feature type="transmembrane region" description="Helical" evidence="7">
    <location>
        <begin position="526"/>
        <end position="548"/>
    </location>
</feature>
<feature type="domain" description="Amino acid transporter transmembrane" evidence="8">
    <location>
        <begin position="194"/>
        <end position="579"/>
    </location>
</feature>
<sequence>MTDTPQTTAGADPKEARVLEQHLDPGYAFSAEFDPQTPYTDDVPGSSSNSARAGLESSLQLQGGDIHRDLYKIAGQGKRAKLHQRAATFSHTRYTAPPSESDFDHDELPIQDQLAPGGMRRQFLQRQSKRVSYISEPVTRNFISFLELYGNFAGEDLEETDEEDVVEDNEVEGERRPLLGRRQSSKRNRERGDASQLKTFFTLLKAFIGTGIMFLPKAFKNGGMLFSAITMVLVSAITALCFELLLSCRKTYGGAGYGDLGRSISGPKLRTLILVSITLSQIGFVCAGLIFTADNLASFLDAVSKSKGEPLSTTALIGIQLILLIPLSFIRNISKLGPAALLADVFILIGLTYIYWYDISWISKMGGFHPSVELFNPRDFTMTIGSAIFTFEGIGLILPIQSSMAQPEHFSKLLYIVMLMITVIFTSVGVLCYGTFGENVSVEVITNFPQTSKLVNAVQFLYAMAVLVGTPVQLFPAMRTIELKIFKRASGKQSNMTKWKKNAFRTVLVLLCGVIAAFGASDLDKFVALIGSFACVPLVYIYPAYLHYKGVAERPWAKAGDVVMMVVGVVAMVYTTSITLARWAET</sequence>
<gene>
    <name evidence="9" type="ORF">CC86DRAFT_367453</name>
</gene>
<evidence type="ECO:0000256" key="7">
    <source>
        <dbReference type="SAM" id="Phobius"/>
    </source>
</evidence>
<feature type="region of interest" description="Disordered" evidence="6">
    <location>
        <begin position="1"/>
        <end position="54"/>
    </location>
</feature>
<keyword evidence="5 7" id="KW-0472">Membrane</keyword>
<name>A0A6A7ABT7_9PLEO</name>
<feature type="transmembrane region" description="Helical" evidence="7">
    <location>
        <begin position="199"/>
        <end position="219"/>
    </location>
</feature>
<feature type="region of interest" description="Disordered" evidence="6">
    <location>
        <begin position="159"/>
        <end position="191"/>
    </location>
</feature>
<accession>A0A6A7ABT7</accession>
<feature type="transmembrane region" description="Helical" evidence="7">
    <location>
        <begin position="380"/>
        <end position="401"/>
    </location>
</feature>
<feature type="transmembrane region" description="Helical" evidence="7">
    <location>
        <begin position="336"/>
        <end position="356"/>
    </location>
</feature>
<feature type="transmembrane region" description="Helical" evidence="7">
    <location>
        <begin position="225"/>
        <end position="248"/>
    </location>
</feature>
<protein>
    <recommendedName>
        <fullName evidence="8">Amino acid transporter transmembrane domain-containing protein</fullName>
    </recommendedName>
</protein>
<dbReference type="Pfam" id="PF01490">
    <property type="entry name" value="Aa_trans"/>
    <property type="match status" value="1"/>
</dbReference>
<dbReference type="AlphaFoldDB" id="A0A6A7ABT7"/>
<evidence type="ECO:0000256" key="2">
    <source>
        <dbReference type="ARBA" id="ARBA00008066"/>
    </source>
</evidence>
<feature type="transmembrane region" description="Helical" evidence="7">
    <location>
        <begin position="269"/>
        <end position="291"/>
    </location>
</feature>
<comment type="subcellular location">
    <subcellularLocation>
        <location evidence="1">Membrane</location>
        <topology evidence="1">Multi-pass membrane protein</topology>
    </subcellularLocation>
</comment>
<dbReference type="InterPro" id="IPR013057">
    <property type="entry name" value="AA_transpt_TM"/>
</dbReference>